<dbReference type="GeneID" id="25906071"/>
<accession>A0A0L0FZ94</accession>
<reference evidence="2 3" key="1">
    <citation type="submission" date="2011-02" db="EMBL/GenBank/DDBJ databases">
        <title>The Genome Sequence of Sphaeroforma arctica JP610.</title>
        <authorList>
            <consortium name="The Broad Institute Genome Sequencing Platform"/>
            <person name="Russ C."/>
            <person name="Cuomo C."/>
            <person name="Young S.K."/>
            <person name="Zeng Q."/>
            <person name="Gargeya S."/>
            <person name="Alvarado L."/>
            <person name="Berlin A."/>
            <person name="Chapman S.B."/>
            <person name="Chen Z."/>
            <person name="Freedman E."/>
            <person name="Gellesch M."/>
            <person name="Goldberg J."/>
            <person name="Griggs A."/>
            <person name="Gujja S."/>
            <person name="Heilman E."/>
            <person name="Heiman D."/>
            <person name="Howarth C."/>
            <person name="Mehta T."/>
            <person name="Neiman D."/>
            <person name="Pearson M."/>
            <person name="Roberts A."/>
            <person name="Saif S."/>
            <person name="Shea T."/>
            <person name="Shenoy N."/>
            <person name="Sisk P."/>
            <person name="Stolte C."/>
            <person name="Sykes S."/>
            <person name="White J."/>
            <person name="Yandava C."/>
            <person name="Burger G."/>
            <person name="Gray M.W."/>
            <person name="Holland P.W.H."/>
            <person name="King N."/>
            <person name="Lang F.B.F."/>
            <person name="Roger A.J."/>
            <person name="Ruiz-Trillo I."/>
            <person name="Haas B."/>
            <person name="Nusbaum C."/>
            <person name="Birren B."/>
        </authorList>
    </citation>
    <scope>NUCLEOTIDE SEQUENCE [LARGE SCALE GENOMIC DNA]</scope>
    <source>
        <strain evidence="2 3">JP610</strain>
    </source>
</reference>
<sequence>MNPEYIQVSDEHSNEVKTTIERVNNEERTLTYSEAQVKKTKGIPFGAKLGLIDGRVYAIWVYHREEGPNTGAKPAFLTDTVRTAAYRSGLRFGTEVTHVNDLHVIKDFGGDLEACERYMKEETFVKLNTISHMETHRMPRDKTRNLGLSFLGDGTIAKVEPGSLAEDTGLSVRRWIYCVDEKHHTLGRPPQEIHQVLKNVLNVKMNKHTANLMNPATVEKYLSGFSVVCVPKSLGKELERIGNEICERKRSNLVYDINYALDHNMQVYNPDPAAGSRMRKYQPQAKLSKT</sequence>
<dbReference type="EMBL" id="KQ241955">
    <property type="protein sequence ID" value="KNC82147.1"/>
    <property type="molecule type" value="Genomic_DNA"/>
</dbReference>
<feature type="region of interest" description="Disordered" evidence="1">
    <location>
        <begin position="271"/>
        <end position="290"/>
    </location>
</feature>
<organism evidence="2 3">
    <name type="scientific">Sphaeroforma arctica JP610</name>
    <dbReference type="NCBI Taxonomy" id="667725"/>
    <lineage>
        <taxon>Eukaryota</taxon>
        <taxon>Ichthyosporea</taxon>
        <taxon>Ichthyophonida</taxon>
        <taxon>Sphaeroforma</taxon>
    </lineage>
</organism>
<keyword evidence="3" id="KW-1185">Reference proteome</keyword>
<evidence type="ECO:0000313" key="3">
    <source>
        <dbReference type="Proteomes" id="UP000054560"/>
    </source>
</evidence>
<evidence type="ECO:0000313" key="2">
    <source>
        <dbReference type="EMBL" id="KNC82147.1"/>
    </source>
</evidence>
<dbReference type="RefSeq" id="XP_014156049.1">
    <property type="nucleotide sequence ID" value="XM_014300574.1"/>
</dbReference>
<protein>
    <submittedName>
        <fullName evidence="2">Uncharacterized protein</fullName>
    </submittedName>
</protein>
<dbReference type="Proteomes" id="UP000054560">
    <property type="component" value="Unassembled WGS sequence"/>
</dbReference>
<gene>
    <name evidence="2" type="ORF">SARC_05567</name>
</gene>
<proteinExistence type="predicted"/>
<name>A0A0L0FZ94_9EUKA</name>
<evidence type="ECO:0000256" key="1">
    <source>
        <dbReference type="SAM" id="MobiDB-lite"/>
    </source>
</evidence>
<dbReference type="AlphaFoldDB" id="A0A0L0FZ94"/>